<evidence type="ECO:0000256" key="2">
    <source>
        <dbReference type="ARBA" id="ARBA00008676"/>
    </source>
</evidence>
<comment type="pathway">
    <text evidence="1 7">Cofactor biosynthesis; (R)-pantothenate biosynthesis; (R)-pantoate from 3-methyl-2-oxobutanoate: step 1/2.</text>
</comment>
<dbReference type="PIRSF" id="PIRSF000388">
    <property type="entry name" value="Pantoate_hydroxy_MeTrfase"/>
    <property type="match status" value="1"/>
</dbReference>
<keyword evidence="9" id="KW-1185">Reference proteome</keyword>
<name>A0A7D9GX66_DEKBR</name>
<evidence type="ECO:0000256" key="1">
    <source>
        <dbReference type="ARBA" id="ARBA00005033"/>
    </source>
</evidence>
<dbReference type="GO" id="GO:0000287">
    <property type="term" value="F:magnesium ion binding"/>
    <property type="evidence" value="ECO:0007669"/>
    <property type="project" value="TreeGrafter"/>
</dbReference>
<evidence type="ECO:0000256" key="5">
    <source>
        <dbReference type="ARBA" id="ARBA00022679"/>
    </source>
</evidence>
<keyword evidence="5 7" id="KW-0808">Transferase</keyword>
<comment type="catalytic activity">
    <reaction evidence="6 7">
        <text>(6R)-5,10-methylene-5,6,7,8-tetrahydrofolate + 3-methyl-2-oxobutanoate + H2O = 2-dehydropantoate + (6S)-5,6,7,8-tetrahydrofolate</text>
        <dbReference type="Rhea" id="RHEA:11824"/>
        <dbReference type="ChEBI" id="CHEBI:11561"/>
        <dbReference type="ChEBI" id="CHEBI:11851"/>
        <dbReference type="ChEBI" id="CHEBI:15377"/>
        <dbReference type="ChEBI" id="CHEBI:15636"/>
        <dbReference type="ChEBI" id="CHEBI:57453"/>
        <dbReference type="EC" id="2.1.2.11"/>
    </reaction>
</comment>
<comment type="similarity">
    <text evidence="2 7">Belongs to the PanB family.</text>
</comment>
<evidence type="ECO:0000256" key="6">
    <source>
        <dbReference type="ARBA" id="ARBA00049172"/>
    </source>
</evidence>
<accession>A0A7D9GX66</accession>
<comment type="function">
    <text evidence="7">Catalyzes the reversible reaction in which hydroxymethyl group from 5,10-methylenetetrahydrofolate is transferred onto alpha-ketoisovalerate to form ketopantoate.</text>
</comment>
<dbReference type="FunFam" id="3.20.20.60:FF:000003">
    <property type="entry name" value="3-methyl-2-oxobutanoate hydroxymethyltransferase"/>
    <property type="match status" value="1"/>
</dbReference>
<dbReference type="GO" id="GO:0003864">
    <property type="term" value="F:3-methyl-2-oxobutanoate hydroxymethyltransferase activity"/>
    <property type="evidence" value="ECO:0007669"/>
    <property type="project" value="UniProtKB-EC"/>
</dbReference>
<dbReference type="GO" id="GO:0005739">
    <property type="term" value="C:mitochondrion"/>
    <property type="evidence" value="ECO:0007669"/>
    <property type="project" value="TreeGrafter"/>
</dbReference>
<dbReference type="InterPro" id="IPR040442">
    <property type="entry name" value="Pyrv_kinase-like_dom_sf"/>
</dbReference>
<evidence type="ECO:0000313" key="8">
    <source>
        <dbReference type="EMBL" id="VUG16206.1"/>
    </source>
</evidence>
<evidence type="ECO:0000313" key="9">
    <source>
        <dbReference type="Proteomes" id="UP000478008"/>
    </source>
</evidence>
<dbReference type="PANTHER" id="PTHR20881">
    <property type="entry name" value="3-METHYL-2-OXOBUTANOATE HYDROXYMETHYLTRANSFERASE"/>
    <property type="match status" value="1"/>
</dbReference>
<dbReference type="NCBIfam" id="TIGR00222">
    <property type="entry name" value="panB"/>
    <property type="match status" value="1"/>
</dbReference>
<dbReference type="InterPro" id="IPR003700">
    <property type="entry name" value="Pantoate_hydroxy_MeTrfase"/>
</dbReference>
<proteinExistence type="inferred from homology"/>
<evidence type="ECO:0000256" key="3">
    <source>
        <dbReference type="ARBA" id="ARBA00011881"/>
    </source>
</evidence>
<dbReference type="PANTHER" id="PTHR20881:SF0">
    <property type="entry name" value="3-METHYL-2-OXOBUTANOATE HYDROXYMETHYLTRANSFERASE"/>
    <property type="match status" value="1"/>
</dbReference>
<dbReference type="SUPFAM" id="SSF51621">
    <property type="entry name" value="Phosphoenolpyruvate/pyruvate domain"/>
    <property type="match status" value="1"/>
</dbReference>
<dbReference type="Gene3D" id="3.20.20.60">
    <property type="entry name" value="Phosphoenolpyruvate-binding domains"/>
    <property type="match status" value="1"/>
</dbReference>
<dbReference type="CDD" id="cd06557">
    <property type="entry name" value="KPHMT-like"/>
    <property type="match status" value="1"/>
</dbReference>
<evidence type="ECO:0000256" key="4">
    <source>
        <dbReference type="ARBA" id="ARBA00012618"/>
    </source>
</evidence>
<dbReference type="InterPro" id="IPR015813">
    <property type="entry name" value="Pyrv/PenolPyrv_kinase-like_dom"/>
</dbReference>
<dbReference type="EC" id="2.1.2.11" evidence="4 7"/>
<evidence type="ECO:0000256" key="7">
    <source>
        <dbReference type="RuleBase" id="RU362100"/>
    </source>
</evidence>
<protein>
    <recommendedName>
        <fullName evidence="4 7">3-methyl-2-oxobutanoate hydroxymethyltransferase</fullName>
        <ecNumber evidence="4 7">2.1.2.11</ecNumber>
    </recommendedName>
</protein>
<comment type="subunit">
    <text evidence="3">Homotetramer.</text>
</comment>
<sequence>MAPAAKSILTPLIRSARYYCKGENFSRTLHSSTITHRQSTLTDIYKLYNAKSPISVITAHDFISGAIADDSEKVDMILIGDSLSMTAKGYRSTLEIPFEEYIYACKSVMRGVNNKFVIADMPFGSVESSDEKCIESAVKIMSIGKIGSVKIEGGKEMAPRIKRLNELGIPVTGHIGLQPQKFNSFGGYKAQGKQACGAQKIYQDALALQEAGCRMIVLECVPHKISKYITEHLEVPTIGIGCGNGTSGQVLVFADLLGMLDAKTGKFVKKYMNFHNDAVAALNSYGTDVKSNRFPENAQNGFHISEDEYSEFLELASKVKP</sequence>
<dbReference type="AlphaFoldDB" id="A0A7D9GX66"/>
<dbReference type="HAMAP" id="MF_00156">
    <property type="entry name" value="PanB"/>
    <property type="match status" value="1"/>
</dbReference>
<dbReference type="NCBIfam" id="NF001452">
    <property type="entry name" value="PRK00311.1"/>
    <property type="match status" value="1"/>
</dbReference>
<dbReference type="GO" id="GO:0015940">
    <property type="term" value="P:pantothenate biosynthetic process"/>
    <property type="evidence" value="ECO:0007669"/>
    <property type="project" value="UniProtKB-UniPathway"/>
</dbReference>
<gene>
    <name evidence="8" type="primary">ECM31</name>
    <name evidence="8" type="ORF">DEBR0S1_10418G</name>
</gene>
<organism evidence="8 9">
    <name type="scientific">Dekkera bruxellensis</name>
    <name type="common">Brettanomyces custersii</name>
    <dbReference type="NCBI Taxonomy" id="5007"/>
    <lineage>
        <taxon>Eukaryota</taxon>
        <taxon>Fungi</taxon>
        <taxon>Dikarya</taxon>
        <taxon>Ascomycota</taxon>
        <taxon>Saccharomycotina</taxon>
        <taxon>Pichiomycetes</taxon>
        <taxon>Pichiales</taxon>
        <taxon>Pichiaceae</taxon>
        <taxon>Brettanomyces</taxon>
    </lineage>
</organism>
<dbReference type="Pfam" id="PF02548">
    <property type="entry name" value="Pantoate_transf"/>
    <property type="match status" value="1"/>
</dbReference>
<reference evidence="8 9" key="1">
    <citation type="submission" date="2019-07" db="EMBL/GenBank/DDBJ databases">
        <authorList>
            <person name="Friedrich A."/>
            <person name="Schacherer J."/>
        </authorList>
    </citation>
    <scope>NUCLEOTIDE SEQUENCE [LARGE SCALE GENOMIC DNA]</scope>
</reference>
<dbReference type="EMBL" id="CABFWN010000001">
    <property type="protein sequence ID" value="VUG16206.1"/>
    <property type="molecule type" value="Genomic_DNA"/>
</dbReference>
<keyword evidence="7" id="KW-0566">Pantothenate biosynthesis</keyword>
<dbReference type="Proteomes" id="UP000478008">
    <property type="component" value="Unassembled WGS sequence"/>
</dbReference>
<dbReference type="UniPathway" id="UPA00028">
    <property type="reaction ID" value="UER00003"/>
</dbReference>